<evidence type="ECO:0000313" key="2">
    <source>
        <dbReference type="Proteomes" id="UP000219193"/>
    </source>
</evidence>
<protein>
    <recommendedName>
        <fullName evidence="3">Organic solvent tolerance-like N-terminal domain-containing protein</fullName>
    </recommendedName>
</protein>
<reference evidence="2" key="1">
    <citation type="submission" date="2017-09" db="EMBL/GenBank/DDBJ databases">
        <authorList>
            <person name="Varghese N."/>
            <person name="Submissions S."/>
        </authorList>
    </citation>
    <scope>NUCLEOTIDE SEQUENCE [LARGE SCALE GENOMIC DNA]</scope>
    <source>
        <strain evidence="2">CGMCC 1.12641</strain>
    </source>
</reference>
<name>A0A285X8W6_9FLAO</name>
<evidence type="ECO:0008006" key="3">
    <source>
        <dbReference type="Google" id="ProtNLM"/>
    </source>
</evidence>
<sequence length="135" mass="14941">MLVSKIKIMKIFVLLFVMFLGVEVMAQEAPVTFESKDVFFSGDQSVVRSDKQIVEFKGNVHFTTSIVEIEKADKIVYDKKTRTFTISGFNELVLNGKKRLASDFGSTTLKIDLGGSIAYLVAESKNCKDGKGKGC</sequence>
<organism evidence="1 2">
    <name type="scientific">Salinimicrobium sediminis</name>
    <dbReference type="NCBI Taxonomy" id="1343891"/>
    <lineage>
        <taxon>Bacteria</taxon>
        <taxon>Pseudomonadati</taxon>
        <taxon>Bacteroidota</taxon>
        <taxon>Flavobacteriia</taxon>
        <taxon>Flavobacteriales</taxon>
        <taxon>Flavobacteriaceae</taxon>
        <taxon>Salinimicrobium</taxon>
    </lineage>
</organism>
<dbReference type="Proteomes" id="UP000219193">
    <property type="component" value="Unassembled WGS sequence"/>
</dbReference>
<gene>
    <name evidence="1" type="ORF">SAMN06296241_2808</name>
</gene>
<accession>A0A285X8W6</accession>
<proteinExistence type="predicted"/>
<dbReference type="EMBL" id="OCMF01000004">
    <property type="protein sequence ID" value="SOC81234.1"/>
    <property type="molecule type" value="Genomic_DNA"/>
</dbReference>
<evidence type="ECO:0000313" key="1">
    <source>
        <dbReference type="EMBL" id="SOC81234.1"/>
    </source>
</evidence>
<dbReference type="AlphaFoldDB" id="A0A285X8W6"/>
<keyword evidence="2" id="KW-1185">Reference proteome</keyword>